<proteinExistence type="predicted"/>
<dbReference type="Gene3D" id="2.40.320.10">
    <property type="entry name" value="Hypothetical Protein Pfu-838710-001"/>
    <property type="match status" value="1"/>
</dbReference>
<evidence type="ECO:0000313" key="2">
    <source>
        <dbReference type="EMBL" id="MCT7940795.1"/>
    </source>
</evidence>
<dbReference type="GO" id="GO:0050355">
    <property type="term" value="F:inorganic triphosphate phosphatase activity"/>
    <property type="evidence" value="ECO:0007669"/>
    <property type="project" value="InterPro"/>
</dbReference>
<dbReference type="PANTHER" id="PTHR39569">
    <property type="entry name" value="INORGANIC TRIPHOSPHATASE"/>
    <property type="match status" value="1"/>
</dbReference>
<gene>
    <name evidence="2" type="ORF">NE535_03110</name>
</gene>
<dbReference type="CDD" id="cd07756">
    <property type="entry name" value="CYTH-like_Pase_CHAD"/>
    <property type="match status" value="1"/>
</dbReference>
<dbReference type="AlphaFoldDB" id="A0A9X2WKD5"/>
<keyword evidence="3" id="KW-1185">Reference proteome</keyword>
<reference evidence="2" key="1">
    <citation type="journal article" date="2023" name="Int. J. Syst. Evol. Microbiol.">
        <title>&lt;i&gt;Shewanella septentrionalis&lt;/i&gt; sp. nov. and &lt;i&gt;Shewanella holmiensis&lt;/i&gt; sp. nov., isolated from Baltic Sea water and sediments.</title>
        <authorList>
            <person name="Martin-Rodriguez A.J."/>
            <person name="Thorell K."/>
            <person name="Joffre E."/>
            <person name="Jensie-Markopoulos S."/>
            <person name="Moore E.R.B."/>
            <person name="Sjoling A."/>
        </authorList>
    </citation>
    <scope>NUCLEOTIDE SEQUENCE</scope>
    <source>
        <strain evidence="2">SP1S2-7</strain>
    </source>
</reference>
<name>A0A9X2WKD5_9GAMM</name>
<evidence type="ECO:0000313" key="3">
    <source>
        <dbReference type="Proteomes" id="UP001155546"/>
    </source>
</evidence>
<dbReference type="Proteomes" id="UP001155546">
    <property type="component" value="Unassembled WGS sequence"/>
</dbReference>
<dbReference type="Pfam" id="PF01928">
    <property type="entry name" value="CYTH"/>
    <property type="match status" value="1"/>
</dbReference>
<accession>A0A9X2WKD5</accession>
<dbReference type="GO" id="GO:0046872">
    <property type="term" value="F:metal ion binding"/>
    <property type="evidence" value="ECO:0007669"/>
    <property type="project" value="TreeGrafter"/>
</dbReference>
<dbReference type="InterPro" id="IPR023577">
    <property type="entry name" value="CYTH_domain"/>
</dbReference>
<organism evidence="2 3">
    <name type="scientific">Shewanella holmiensis</name>
    <dbReference type="NCBI Taxonomy" id="2952222"/>
    <lineage>
        <taxon>Bacteria</taxon>
        <taxon>Pseudomonadati</taxon>
        <taxon>Pseudomonadota</taxon>
        <taxon>Gammaproteobacteria</taxon>
        <taxon>Alteromonadales</taxon>
        <taxon>Shewanellaceae</taxon>
        <taxon>Shewanella</taxon>
    </lineage>
</organism>
<feature type="domain" description="CYTH" evidence="1">
    <location>
        <begin position="2"/>
        <end position="200"/>
    </location>
</feature>
<protein>
    <submittedName>
        <fullName evidence="2">CYTH domain-containing protein</fullName>
    </submittedName>
</protein>
<dbReference type="RefSeq" id="WP_261297225.1">
    <property type="nucleotide sequence ID" value="NZ_JAMTCD010000002.1"/>
</dbReference>
<dbReference type="InterPro" id="IPR039013">
    <property type="entry name" value="YgiF"/>
</dbReference>
<comment type="caution">
    <text evidence="2">The sequence shown here is derived from an EMBL/GenBank/DDBJ whole genome shotgun (WGS) entry which is preliminary data.</text>
</comment>
<dbReference type="PROSITE" id="PS51707">
    <property type="entry name" value="CYTH"/>
    <property type="match status" value="1"/>
</dbReference>
<evidence type="ECO:0000259" key="1">
    <source>
        <dbReference type="PROSITE" id="PS51707"/>
    </source>
</evidence>
<dbReference type="SMART" id="SM01118">
    <property type="entry name" value="CYTH"/>
    <property type="match status" value="1"/>
</dbReference>
<dbReference type="InterPro" id="IPR033469">
    <property type="entry name" value="CYTH-like_dom_sf"/>
</dbReference>
<dbReference type="PANTHER" id="PTHR39569:SF1">
    <property type="entry name" value="INORGANIC TRIPHOSPHATASE"/>
    <property type="match status" value="1"/>
</dbReference>
<sequence>MHTETELKLFVALQDYDSLVKTLNNFPHSTYCKSDLLFNHYFDTSTLQLAQWDMGLRIRGSKNHQEQTIKTAGNVGSGLHSRPEFNVTTAEKTPNLLLFPQHIWPNNTDLHALNNTLKGIFETNFSRETWLMKSNSCTIEIALDKGEVIAAQKTKLINELELELITGQTEDLIELALQIANLIPLRLAVESKALAGYLLSGKVPYQFKTDWPNRLNDAIASPTQNLKPLLKIALNHWLELERYLEHLSNNIREASEQTPPIFQLEKNAEYAKFFNQLIHCIGILQSLAFNDKKLKARLLLDSQIAAFIKILPKKVASFHQNSASPKELLSIEPFWRDIGYGKFQLVLLAYLTN</sequence>
<dbReference type="SUPFAM" id="SSF55154">
    <property type="entry name" value="CYTH-like phosphatases"/>
    <property type="match status" value="1"/>
</dbReference>
<dbReference type="EMBL" id="JAMTCD010000002">
    <property type="protein sequence ID" value="MCT7940795.1"/>
    <property type="molecule type" value="Genomic_DNA"/>
</dbReference>